<gene>
    <name evidence="2" type="ORF">TVY486_1002550</name>
</gene>
<sequence length="105" mass="12779">MHCELLTSLPSVEGHFMPAFFSHTFTHKYIHTCMHTYIYIYIYIYTCMFMCATLYKEPLLLRFKLLLLFLLCFLHVARRWVLLKDQEENAMWDICSDCYTFVRSR</sequence>
<protein>
    <submittedName>
        <fullName evidence="2">Uncharacterized protein</fullName>
    </submittedName>
</protein>
<feature type="transmembrane region" description="Helical" evidence="1">
    <location>
        <begin position="61"/>
        <end position="81"/>
    </location>
</feature>
<evidence type="ECO:0000256" key="1">
    <source>
        <dbReference type="SAM" id="Phobius"/>
    </source>
</evidence>
<proteinExistence type="predicted"/>
<dbReference type="VEuPathDB" id="TriTrypDB:TvY486_1002550"/>
<name>G0U5Q1_TRYVY</name>
<organism evidence="2">
    <name type="scientific">Trypanosoma vivax (strain Y486)</name>
    <dbReference type="NCBI Taxonomy" id="1055687"/>
    <lineage>
        <taxon>Eukaryota</taxon>
        <taxon>Discoba</taxon>
        <taxon>Euglenozoa</taxon>
        <taxon>Kinetoplastea</taxon>
        <taxon>Metakinetoplastina</taxon>
        <taxon>Trypanosomatida</taxon>
        <taxon>Trypanosomatidae</taxon>
        <taxon>Trypanosoma</taxon>
        <taxon>Duttonella</taxon>
    </lineage>
</organism>
<reference evidence="2" key="1">
    <citation type="journal article" date="2012" name="Proc. Natl. Acad. Sci. U.S.A.">
        <title>Antigenic diversity is generated by distinct evolutionary mechanisms in African trypanosome species.</title>
        <authorList>
            <person name="Jackson A.P."/>
            <person name="Berry A."/>
            <person name="Aslett M."/>
            <person name="Allison H.C."/>
            <person name="Burton P."/>
            <person name="Vavrova-Anderson J."/>
            <person name="Brown R."/>
            <person name="Browne H."/>
            <person name="Corton N."/>
            <person name="Hauser H."/>
            <person name="Gamble J."/>
            <person name="Gilderthorp R."/>
            <person name="Marcello L."/>
            <person name="McQuillan J."/>
            <person name="Otto T.D."/>
            <person name="Quail M.A."/>
            <person name="Sanders M.J."/>
            <person name="van Tonder A."/>
            <person name="Ginger M.L."/>
            <person name="Field M.C."/>
            <person name="Barry J.D."/>
            <person name="Hertz-Fowler C."/>
            <person name="Berriman M."/>
        </authorList>
    </citation>
    <scope>NUCLEOTIDE SEQUENCE</scope>
    <source>
        <strain evidence="2">Y486</strain>
    </source>
</reference>
<keyword evidence="1" id="KW-0812">Transmembrane</keyword>
<keyword evidence="1" id="KW-1133">Transmembrane helix</keyword>
<keyword evidence="1" id="KW-0472">Membrane</keyword>
<evidence type="ECO:0000313" key="2">
    <source>
        <dbReference type="EMBL" id="CCC51202.1"/>
    </source>
</evidence>
<dbReference type="AlphaFoldDB" id="G0U5Q1"/>
<feature type="transmembrane region" description="Helical" evidence="1">
    <location>
        <begin position="37"/>
        <end position="55"/>
    </location>
</feature>
<dbReference type="EMBL" id="HE573026">
    <property type="protein sequence ID" value="CCC51202.1"/>
    <property type="molecule type" value="Genomic_DNA"/>
</dbReference>
<accession>G0U5Q1</accession>